<accession>A0A9W9Y979</accession>
<evidence type="ECO:0000313" key="2">
    <source>
        <dbReference type="Proteomes" id="UP001163046"/>
    </source>
</evidence>
<comment type="caution">
    <text evidence="1">The sequence shown here is derived from an EMBL/GenBank/DDBJ whole genome shotgun (WGS) entry which is preliminary data.</text>
</comment>
<keyword evidence="2" id="KW-1185">Reference proteome</keyword>
<dbReference type="Proteomes" id="UP001163046">
    <property type="component" value="Unassembled WGS sequence"/>
</dbReference>
<dbReference type="OrthoDB" id="5969861at2759"/>
<reference evidence="1" key="1">
    <citation type="submission" date="2023-01" db="EMBL/GenBank/DDBJ databases">
        <title>Genome assembly of the deep-sea coral Lophelia pertusa.</title>
        <authorList>
            <person name="Herrera S."/>
            <person name="Cordes E."/>
        </authorList>
    </citation>
    <scope>NUCLEOTIDE SEQUENCE</scope>
    <source>
        <strain evidence="1">USNM1676648</strain>
        <tissue evidence="1">Polyp</tissue>
    </source>
</reference>
<sequence>MTGPDKSRVVKDQQSCPPTCCFLYTQADKSRCEELRDYLQGKLASLVDIITVDDALAEDSTLEDELFQSRCVLLVYTQDSEKHLQEGTFDFDLDYVLFDGSITKAFLEQDEVVGKVIGIHFGWRPDQWLYDRLPKRIFHVSETLDFKDNPKVAQIVDTIKGIVKKKK</sequence>
<gene>
    <name evidence="1" type="ORF">OS493_034991</name>
</gene>
<evidence type="ECO:0000313" key="1">
    <source>
        <dbReference type="EMBL" id="KAJ7321418.1"/>
    </source>
</evidence>
<organism evidence="1 2">
    <name type="scientific">Desmophyllum pertusum</name>
    <dbReference type="NCBI Taxonomy" id="174260"/>
    <lineage>
        <taxon>Eukaryota</taxon>
        <taxon>Metazoa</taxon>
        <taxon>Cnidaria</taxon>
        <taxon>Anthozoa</taxon>
        <taxon>Hexacorallia</taxon>
        <taxon>Scleractinia</taxon>
        <taxon>Caryophylliina</taxon>
        <taxon>Caryophylliidae</taxon>
        <taxon>Desmophyllum</taxon>
    </lineage>
</organism>
<dbReference type="AlphaFoldDB" id="A0A9W9Y979"/>
<dbReference type="EMBL" id="MU827828">
    <property type="protein sequence ID" value="KAJ7321418.1"/>
    <property type="molecule type" value="Genomic_DNA"/>
</dbReference>
<proteinExistence type="predicted"/>
<name>A0A9W9Y979_9CNID</name>
<protein>
    <submittedName>
        <fullName evidence="1">Uncharacterized protein</fullName>
    </submittedName>
</protein>